<evidence type="ECO:0000256" key="2">
    <source>
        <dbReference type="ARBA" id="ARBA00007613"/>
    </source>
</evidence>
<keyword evidence="8" id="KW-0732">Signal</keyword>
<dbReference type="GO" id="GO:0015288">
    <property type="term" value="F:porin activity"/>
    <property type="evidence" value="ECO:0007669"/>
    <property type="project" value="TreeGrafter"/>
</dbReference>
<organism evidence="9 10">
    <name type="scientific">Candidatus Cryptobacteroides avicola</name>
    <dbReference type="NCBI Taxonomy" id="2840757"/>
    <lineage>
        <taxon>Bacteria</taxon>
        <taxon>Pseudomonadati</taxon>
        <taxon>Bacteroidota</taxon>
        <taxon>Bacteroidia</taxon>
        <taxon>Bacteroidales</taxon>
        <taxon>Candidatus Cryptobacteroides</taxon>
    </lineage>
</organism>
<name>A0A940II21_9BACT</name>
<evidence type="ECO:0000256" key="7">
    <source>
        <dbReference type="ARBA" id="ARBA00023237"/>
    </source>
</evidence>
<evidence type="ECO:0000256" key="3">
    <source>
        <dbReference type="ARBA" id="ARBA00022448"/>
    </source>
</evidence>
<keyword evidence="6" id="KW-0472">Membrane</keyword>
<evidence type="ECO:0000256" key="8">
    <source>
        <dbReference type="SAM" id="SignalP"/>
    </source>
</evidence>
<feature type="signal peptide" evidence="8">
    <location>
        <begin position="1"/>
        <end position="21"/>
    </location>
</feature>
<evidence type="ECO:0000256" key="1">
    <source>
        <dbReference type="ARBA" id="ARBA00004442"/>
    </source>
</evidence>
<keyword evidence="4" id="KW-1134">Transmembrane beta strand</keyword>
<keyword evidence="5" id="KW-0812">Transmembrane</keyword>
<dbReference type="Pfam" id="PF02321">
    <property type="entry name" value="OEP"/>
    <property type="match status" value="2"/>
</dbReference>
<accession>A0A940II21</accession>
<feature type="chain" id="PRO_5037161024" evidence="8">
    <location>
        <begin position="22"/>
        <end position="450"/>
    </location>
</feature>
<evidence type="ECO:0000313" key="10">
    <source>
        <dbReference type="Proteomes" id="UP000725002"/>
    </source>
</evidence>
<dbReference type="Proteomes" id="UP000725002">
    <property type="component" value="Unassembled WGS sequence"/>
</dbReference>
<dbReference type="InterPro" id="IPR003423">
    <property type="entry name" value="OMP_efflux"/>
</dbReference>
<dbReference type="GO" id="GO:0015562">
    <property type="term" value="F:efflux transmembrane transporter activity"/>
    <property type="evidence" value="ECO:0007669"/>
    <property type="project" value="InterPro"/>
</dbReference>
<evidence type="ECO:0000256" key="5">
    <source>
        <dbReference type="ARBA" id="ARBA00022692"/>
    </source>
</evidence>
<dbReference type="AlphaFoldDB" id="A0A940II21"/>
<comment type="similarity">
    <text evidence="2">Belongs to the outer membrane factor (OMF) (TC 1.B.17) family.</text>
</comment>
<dbReference type="EMBL" id="JADILV010000025">
    <property type="protein sequence ID" value="MBO8483278.1"/>
    <property type="molecule type" value="Genomic_DNA"/>
</dbReference>
<reference evidence="9" key="1">
    <citation type="submission" date="2020-10" db="EMBL/GenBank/DDBJ databases">
        <authorList>
            <person name="Gilroy R."/>
        </authorList>
    </citation>
    <scope>NUCLEOTIDE SEQUENCE</scope>
    <source>
        <strain evidence="9">G3-8215</strain>
    </source>
</reference>
<proteinExistence type="inferred from homology"/>
<protein>
    <submittedName>
        <fullName evidence="9">TolC family protein</fullName>
    </submittedName>
</protein>
<reference evidence="9" key="2">
    <citation type="journal article" date="2021" name="PeerJ">
        <title>Extensive microbial diversity within the chicken gut microbiome revealed by metagenomics and culture.</title>
        <authorList>
            <person name="Gilroy R."/>
            <person name="Ravi A."/>
            <person name="Getino M."/>
            <person name="Pursley I."/>
            <person name="Horton D.L."/>
            <person name="Alikhan N.F."/>
            <person name="Baker D."/>
            <person name="Gharbi K."/>
            <person name="Hall N."/>
            <person name="Watson M."/>
            <person name="Adriaenssens E.M."/>
            <person name="Foster-Nyarko E."/>
            <person name="Jarju S."/>
            <person name="Secka A."/>
            <person name="Antonio M."/>
            <person name="Oren A."/>
            <person name="Chaudhuri R.R."/>
            <person name="La Ragione R."/>
            <person name="Hildebrand F."/>
            <person name="Pallen M.J."/>
        </authorList>
    </citation>
    <scope>NUCLEOTIDE SEQUENCE</scope>
    <source>
        <strain evidence="9">G3-8215</strain>
    </source>
</reference>
<dbReference type="PANTHER" id="PTHR30026">
    <property type="entry name" value="OUTER MEMBRANE PROTEIN TOLC"/>
    <property type="match status" value="1"/>
</dbReference>
<dbReference type="SUPFAM" id="SSF56954">
    <property type="entry name" value="Outer membrane efflux proteins (OEP)"/>
    <property type="match status" value="1"/>
</dbReference>
<evidence type="ECO:0000313" key="9">
    <source>
        <dbReference type="EMBL" id="MBO8483278.1"/>
    </source>
</evidence>
<evidence type="ECO:0000256" key="4">
    <source>
        <dbReference type="ARBA" id="ARBA00022452"/>
    </source>
</evidence>
<dbReference type="PANTHER" id="PTHR30026:SF20">
    <property type="entry name" value="OUTER MEMBRANE PROTEIN TOLC"/>
    <property type="match status" value="1"/>
</dbReference>
<dbReference type="InterPro" id="IPR051906">
    <property type="entry name" value="TolC-like"/>
</dbReference>
<gene>
    <name evidence="9" type="ORF">IAB75_04085</name>
</gene>
<dbReference type="Gene3D" id="1.20.1600.10">
    <property type="entry name" value="Outer membrane efflux proteins (OEP)"/>
    <property type="match status" value="1"/>
</dbReference>
<sequence length="450" mass="49820">MLKIITVISCFAFLSMPGTVAAQQRCWTLEDCISYALEHNIEIKRQELVSEDKQTALSEARWSYAPTFSAGGSYSLSSGRVLDETTYDFVENETVGSSSVSVSGNIEVFAGLRKHRELLRAKLDLKAGLQDLESARYDLRANVTAAFLEVLCARESITEARQIVSMLEVQEEKTRIKVEAGKVTEADLLQITAQLYSAGNDVLTAENDYDMARLELCQMLEMEDFRSFEADTSAADAMPGLVPEDAAGIANVVGWRPEIKSAELGVELARKDLQIARSSYWPTVSLSAGYGTNHSGARQMMLQNPDGTFRYEAYPFFRQYADNASSYVSLSLNIPILSGLSVRKNVRRSKTALRDAEYALASTRKAVAKEYLQAGIDARTAYGKYLGAREQVRSAEEAARQITAKYESGAADVINYSTAVSELASARYQMLSAKYECIFKQKILEMFISD</sequence>
<comment type="subcellular location">
    <subcellularLocation>
        <location evidence="1">Cell outer membrane</location>
    </subcellularLocation>
</comment>
<keyword evidence="7" id="KW-0998">Cell outer membrane</keyword>
<evidence type="ECO:0000256" key="6">
    <source>
        <dbReference type="ARBA" id="ARBA00023136"/>
    </source>
</evidence>
<dbReference type="GO" id="GO:0009279">
    <property type="term" value="C:cell outer membrane"/>
    <property type="evidence" value="ECO:0007669"/>
    <property type="project" value="UniProtKB-SubCell"/>
</dbReference>
<keyword evidence="3" id="KW-0813">Transport</keyword>
<dbReference type="GO" id="GO:1990281">
    <property type="term" value="C:efflux pump complex"/>
    <property type="evidence" value="ECO:0007669"/>
    <property type="project" value="TreeGrafter"/>
</dbReference>
<comment type="caution">
    <text evidence="9">The sequence shown here is derived from an EMBL/GenBank/DDBJ whole genome shotgun (WGS) entry which is preliminary data.</text>
</comment>